<organism evidence="5 6">
    <name type="scientific">Thiorhodococcus minor</name>
    <dbReference type="NCBI Taxonomy" id="57489"/>
    <lineage>
        <taxon>Bacteria</taxon>
        <taxon>Pseudomonadati</taxon>
        <taxon>Pseudomonadota</taxon>
        <taxon>Gammaproteobacteria</taxon>
        <taxon>Chromatiales</taxon>
        <taxon>Chromatiaceae</taxon>
        <taxon>Thiorhodococcus</taxon>
    </lineage>
</organism>
<dbReference type="EMBL" id="JAAIJQ010000021">
    <property type="protein sequence ID" value="NEV62022.1"/>
    <property type="molecule type" value="Genomic_DNA"/>
</dbReference>
<evidence type="ECO:0000256" key="2">
    <source>
        <dbReference type="ARBA" id="ARBA00023125"/>
    </source>
</evidence>
<evidence type="ECO:0000256" key="3">
    <source>
        <dbReference type="ARBA" id="ARBA00023163"/>
    </source>
</evidence>
<dbReference type="PANTHER" id="PTHR36511:SF4">
    <property type="entry name" value="ANTITOXIN MQSA"/>
    <property type="match status" value="1"/>
</dbReference>
<dbReference type="Pfam" id="PF01381">
    <property type="entry name" value="HTH_3"/>
    <property type="match status" value="1"/>
</dbReference>
<evidence type="ECO:0000313" key="6">
    <source>
        <dbReference type="Proteomes" id="UP000483379"/>
    </source>
</evidence>
<dbReference type="InterPro" id="IPR001387">
    <property type="entry name" value="Cro/C1-type_HTH"/>
</dbReference>
<dbReference type="AlphaFoldDB" id="A0A6M0JWU2"/>
<keyword evidence="2" id="KW-0238">DNA-binding</keyword>
<evidence type="ECO:0000259" key="4">
    <source>
        <dbReference type="PROSITE" id="PS50943"/>
    </source>
</evidence>
<dbReference type="InterPro" id="IPR052359">
    <property type="entry name" value="HTH-type_reg/antitoxin"/>
</dbReference>
<dbReference type="CDD" id="cd00093">
    <property type="entry name" value="HTH_XRE"/>
    <property type="match status" value="1"/>
</dbReference>
<accession>A0A6M0JWU2</accession>
<dbReference type="RefSeq" id="WP_164452497.1">
    <property type="nucleotide sequence ID" value="NZ_JAAIJQ010000021.1"/>
</dbReference>
<dbReference type="PANTHER" id="PTHR36511">
    <property type="entry name" value="MERR FAMILY BACTERIAL REGULATORY PROTEIN"/>
    <property type="match status" value="1"/>
</dbReference>
<dbReference type="PROSITE" id="PS50943">
    <property type="entry name" value="HTH_CROC1"/>
    <property type="match status" value="1"/>
</dbReference>
<comment type="caution">
    <text evidence="5">The sequence shown here is derived from an EMBL/GenBank/DDBJ whole genome shotgun (WGS) entry which is preliminary data.</text>
</comment>
<evidence type="ECO:0000256" key="1">
    <source>
        <dbReference type="ARBA" id="ARBA00023015"/>
    </source>
</evidence>
<keyword evidence="6" id="KW-1185">Reference proteome</keyword>
<name>A0A6M0JWU2_9GAMM</name>
<dbReference type="GO" id="GO:0003677">
    <property type="term" value="F:DNA binding"/>
    <property type="evidence" value="ECO:0007669"/>
    <property type="project" value="UniProtKB-KW"/>
</dbReference>
<dbReference type="SMART" id="SM00530">
    <property type="entry name" value="HTH_XRE"/>
    <property type="match status" value="1"/>
</dbReference>
<dbReference type="Proteomes" id="UP000483379">
    <property type="component" value="Unassembled WGS sequence"/>
</dbReference>
<evidence type="ECO:0000313" key="5">
    <source>
        <dbReference type="EMBL" id="NEV62022.1"/>
    </source>
</evidence>
<protein>
    <submittedName>
        <fullName evidence="5">Helix-turn-helix domain-containing protein</fullName>
    </submittedName>
</protein>
<gene>
    <name evidence="5" type="ORF">G3446_08985</name>
</gene>
<dbReference type="Gene3D" id="1.10.260.40">
    <property type="entry name" value="lambda repressor-like DNA-binding domains"/>
    <property type="match status" value="1"/>
</dbReference>
<dbReference type="SUPFAM" id="SSF47413">
    <property type="entry name" value="lambda repressor-like DNA-binding domains"/>
    <property type="match status" value="1"/>
</dbReference>
<dbReference type="InterPro" id="IPR010982">
    <property type="entry name" value="Lambda_DNA-bd_dom_sf"/>
</dbReference>
<proteinExistence type="predicted"/>
<sequence>MNDERDIGREILAGIREIKAHQRGEVELRTHEVSEPDARAIRERMGLTQDAFAALLGVSRRTLEGWEQGRRQPRGPALALLRVASRHPEALRP</sequence>
<feature type="domain" description="HTH cro/C1-type" evidence="4">
    <location>
        <begin position="39"/>
        <end position="81"/>
    </location>
</feature>
<keyword evidence="3" id="KW-0804">Transcription</keyword>
<keyword evidence="1" id="KW-0805">Transcription regulation</keyword>
<reference evidence="5 6" key="1">
    <citation type="submission" date="2020-02" db="EMBL/GenBank/DDBJ databases">
        <title>Genome sequences of Thiorhodococcus mannitoliphagus and Thiorhodococcus minor, purple sulfur photosynthetic bacteria in the gammaproteobacterial family, Chromatiaceae.</title>
        <authorList>
            <person name="Aviles F.A."/>
            <person name="Meyer T.E."/>
            <person name="Kyndt J.A."/>
        </authorList>
    </citation>
    <scope>NUCLEOTIDE SEQUENCE [LARGE SCALE GENOMIC DNA]</scope>
    <source>
        <strain evidence="5 6">DSM 11518</strain>
    </source>
</reference>